<accession>A0A396Z003</accession>
<dbReference type="SUPFAM" id="SSF52833">
    <property type="entry name" value="Thioredoxin-like"/>
    <property type="match status" value="1"/>
</dbReference>
<evidence type="ECO:0000313" key="2">
    <source>
        <dbReference type="EMBL" id="RHX86954.1"/>
    </source>
</evidence>
<sequence length="179" mass="20518">MKFFPFFLSKKNISFLFLFLIPLGTGSSEPLSNFAFYNLKRERIVLSDSLREFSKKDILILNFTGSTCQPCKEQVPVLQRLTKEANLSSRGEFRIRFWVIFVGDDFRTGQEYSKILKLEKDTEVLIDPLSASYSQIKIVGLPTVFVLDGNQEVLLKTEGFTKEGTNSLENFLHSLEGRK</sequence>
<evidence type="ECO:0000313" key="3">
    <source>
        <dbReference type="Proteomes" id="UP000265798"/>
    </source>
</evidence>
<dbReference type="Gene3D" id="3.40.30.10">
    <property type="entry name" value="Glutaredoxin"/>
    <property type="match status" value="1"/>
</dbReference>
<comment type="caution">
    <text evidence="2">The sequence shown here is derived from an EMBL/GenBank/DDBJ whole genome shotgun (WGS) entry which is preliminary data.</text>
</comment>
<dbReference type="InterPro" id="IPR012336">
    <property type="entry name" value="Thioredoxin-like_fold"/>
</dbReference>
<dbReference type="RefSeq" id="WP_118969973.1">
    <property type="nucleotide sequence ID" value="NZ_QHCT01000006.1"/>
</dbReference>
<dbReference type="InterPro" id="IPR036249">
    <property type="entry name" value="Thioredoxin-like_sf"/>
</dbReference>
<dbReference type="Proteomes" id="UP000265798">
    <property type="component" value="Unassembled WGS sequence"/>
</dbReference>
<dbReference type="Pfam" id="PF13905">
    <property type="entry name" value="Thioredoxin_8"/>
    <property type="match status" value="1"/>
</dbReference>
<protein>
    <recommendedName>
        <fullName evidence="1">Thioredoxin-like fold domain-containing protein</fullName>
    </recommendedName>
</protein>
<reference evidence="3" key="1">
    <citation type="submission" date="2018-05" db="EMBL/GenBank/DDBJ databases">
        <title>Leptospira yasudae sp. nov. and Leptospira stimsonii sp. nov., two pathogenic species of the genus Leptospira isolated from environmental sources.</title>
        <authorList>
            <person name="Casanovas-Massana A."/>
            <person name="Hamond C."/>
            <person name="Santos L.A."/>
            <person name="Hacker K.P."/>
            <person name="Balassiano I."/>
            <person name="Medeiros M.A."/>
            <person name="Reis M.G."/>
            <person name="Ko A.I."/>
            <person name="Wunder E.A."/>
        </authorList>
    </citation>
    <scope>NUCLEOTIDE SEQUENCE [LARGE SCALE GENOMIC DNA]</scope>
    <source>
        <strain evidence="3">Yale</strain>
    </source>
</reference>
<name>A0A396Z003_9LEPT</name>
<proteinExistence type="predicted"/>
<dbReference type="EMBL" id="QHCT01000006">
    <property type="protein sequence ID" value="RHX86954.1"/>
    <property type="molecule type" value="Genomic_DNA"/>
</dbReference>
<dbReference type="OrthoDB" id="9799347at2"/>
<feature type="domain" description="Thioredoxin-like fold" evidence="1">
    <location>
        <begin position="57"/>
        <end position="153"/>
    </location>
</feature>
<dbReference type="AlphaFoldDB" id="A0A396Z003"/>
<evidence type="ECO:0000259" key="1">
    <source>
        <dbReference type="Pfam" id="PF13905"/>
    </source>
</evidence>
<organism evidence="2 3">
    <name type="scientific">Leptospira stimsonii</name>
    <dbReference type="NCBI Taxonomy" id="2202203"/>
    <lineage>
        <taxon>Bacteria</taxon>
        <taxon>Pseudomonadati</taxon>
        <taxon>Spirochaetota</taxon>
        <taxon>Spirochaetia</taxon>
        <taxon>Leptospirales</taxon>
        <taxon>Leptospiraceae</taxon>
        <taxon>Leptospira</taxon>
    </lineage>
</organism>
<gene>
    <name evidence="2" type="ORF">DLM75_18400</name>
</gene>